<evidence type="ECO:0000256" key="1">
    <source>
        <dbReference type="ARBA" id="ARBA00004651"/>
    </source>
</evidence>
<dbReference type="AlphaFoldDB" id="A0A239SMY0"/>
<dbReference type="STRING" id="1123308.GCA_000380085_01345"/>
<gene>
    <name evidence="10" type="ORF">SAMEA4412692_00316</name>
</gene>
<keyword evidence="5 8" id="KW-0812">Transmembrane</keyword>
<organism evidence="10 11">
    <name type="scientific">Streptococcus merionis</name>
    <dbReference type="NCBI Taxonomy" id="400065"/>
    <lineage>
        <taxon>Bacteria</taxon>
        <taxon>Bacillati</taxon>
        <taxon>Bacillota</taxon>
        <taxon>Bacilli</taxon>
        <taxon>Lactobacillales</taxon>
        <taxon>Streptococcaceae</taxon>
        <taxon>Streptococcus</taxon>
    </lineage>
</organism>
<sequence length="284" mass="31346">MKTNKGLLIFYLILSVFLLIVTAILIYPMVMMVISSFCEPGNGSFTIQNYIRIFTEYQYVDGFVNSVLLSLYSSIFGLLITVLATYGIHAFFPRLNQFFISVANLTANYVGVPLSFGLILLMGNAGLLINLARVLGWDFLSHFSIYSVMGLRIAFVYFQIPLGITLLLPIYHALDVKWREAAVLLGARNRDYWLKIGLPILAPSLIGVFSMMFANGIGTYDTAVALTGSSVNMISINIANTIQGDIFAQPEIGSAVAVVLGSILMLNMLIGQWLQKRGRRMAGQ</sequence>
<evidence type="ECO:0000256" key="3">
    <source>
        <dbReference type="ARBA" id="ARBA00022448"/>
    </source>
</evidence>
<dbReference type="KEGG" id="smen:SAMEA4412692_0316"/>
<dbReference type="eggNOG" id="COG4132">
    <property type="taxonomic scope" value="Bacteria"/>
</dbReference>
<feature type="transmembrane region" description="Helical" evidence="8">
    <location>
        <begin position="67"/>
        <end position="88"/>
    </location>
</feature>
<comment type="similarity">
    <text evidence="2">Belongs to the binding-protein-dependent transport system permease family. CysTW subfamily.</text>
</comment>
<reference evidence="10 11" key="1">
    <citation type="submission" date="2017-06" db="EMBL/GenBank/DDBJ databases">
        <authorList>
            <consortium name="Pathogen Informatics"/>
        </authorList>
    </citation>
    <scope>NUCLEOTIDE SEQUENCE [LARGE SCALE GENOMIC DNA]</scope>
    <source>
        <strain evidence="10 11">NCTC13788</strain>
    </source>
</reference>
<dbReference type="SUPFAM" id="SSF161098">
    <property type="entry name" value="MetI-like"/>
    <property type="match status" value="1"/>
</dbReference>
<feature type="transmembrane region" description="Helical" evidence="8">
    <location>
        <begin position="192"/>
        <end position="214"/>
    </location>
</feature>
<accession>A0A239SMY0</accession>
<name>A0A239SMY0_9STRE</name>
<dbReference type="Gene3D" id="1.10.3720.10">
    <property type="entry name" value="MetI-like"/>
    <property type="match status" value="1"/>
</dbReference>
<keyword evidence="3" id="KW-0813">Transport</keyword>
<feature type="transmembrane region" description="Helical" evidence="8">
    <location>
        <begin position="252"/>
        <end position="274"/>
    </location>
</feature>
<dbReference type="GO" id="GO:0005886">
    <property type="term" value="C:plasma membrane"/>
    <property type="evidence" value="ECO:0007669"/>
    <property type="project" value="UniProtKB-SubCell"/>
</dbReference>
<protein>
    <submittedName>
        <fullName evidence="10">Sugar ABC transporter permease</fullName>
    </submittedName>
</protein>
<dbReference type="CDD" id="cd06261">
    <property type="entry name" value="TM_PBP2"/>
    <property type="match status" value="1"/>
</dbReference>
<dbReference type="PANTHER" id="PTHR42929:SF1">
    <property type="entry name" value="INNER MEMBRANE ABC TRANSPORTER PERMEASE PROTEIN YDCU-RELATED"/>
    <property type="match status" value="1"/>
</dbReference>
<evidence type="ECO:0000256" key="2">
    <source>
        <dbReference type="ARBA" id="ARBA00007069"/>
    </source>
</evidence>
<dbReference type="InterPro" id="IPR035906">
    <property type="entry name" value="MetI-like_sf"/>
</dbReference>
<evidence type="ECO:0000313" key="11">
    <source>
        <dbReference type="Proteomes" id="UP000215185"/>
    </source>
</evidence>
<proteinExistence type="inferred from homology"/>
<evidence type="ECO:0000259" key="9">
    <source>
        <dbReference type="PROSITE" id="PS50928"/>
    </source>
</evidence>
<dbReference type="Proteomes" id="UP000215185">
    <property type="component" value="Chromosome 1"/>
</dbReference>
<dbReference type="PROSITE" id="PS50928">
    <property type="entry name" value="ABC_TM1"/>
    <property type="match status" value="1"/>
</dbReference>
<keyword evidence="6 8" id="KW-1133">Transmembrane helix</keyword>
<keyword evidence="11" id="KW-1185">Reference proteome</keyword>
<dbReference type="InterPro" id="IPR000515">
    <property type="entry name" value="MetI-like"/>
</dbReference>
<feature type="transmembrane region" description="Helical" evidence="8">
    <location>
        <begin position="149"/>
        <end position="171"/>
    </location>
</feature>
<evidence type="ECO:0000256" key="4">
    <source>
        <dbReference type="ARBA" id="ARBA00022475"/>
    </source>
</evidence>
<feature type="transmembrane region" description="Helical" evidence="8">
    <location>
        <begin position="7"/>
        <end position="27"/>
    </location>
</feature>
<dbReference type="PANTHER" id="PTHR42929">
    <property type="entry name" value="INNER MEMBRANE ABC TRANSPORTER PERMEASE PROTEIN YDCU-RELATED-RELATED"/>
    <property type="match status" value="1"/>
</dbReference>
<evidence type="ECO:0000256" key="5">
    <source>
        <dbReference type="ARBA" id="ARBA00022692"/>
    </source>
</evidence>
<evidence type="ECO:0000256" key="7">
    <source>
        <dbReference type="ARBA" id="ARBA00023136"/>
    </source>
</evidence>
<keyword evidence="4" id="KW-1003">Cell membrane</keyword>
<dbReference type="OrthoDB" id="8404154at2"/>
<dbReference type="GO" id="GO:0055085">
    <property type="term" value="P:transmembrane transport"/>
    <property type="evidence" value="ECO:0007669"/>
    <property type="project" value="InterPro"/>
</dbReference>
<feature type="transmembrane region" description="Helical" evidence="8">
    <location>
        <begin position="109"/>
        <end position="129"/>
    </location>
</feature>
<comment type="subcellular location">
    <subcellularLocation>
        <location evidence="1">Cell membrane</location>
        <topology evidence="1">Multi-pass membrane protein</topology>
    </subcellularLocation>
</comment>
<dbReference type="RefSeq" id="WP_018373895.1">
    <property type="nucleotide sequence ID" value="NZ_LT906439.1"/>
</dbReference>
<evidence type="ECO:0000313" key="10">
    <source>
        <dbReference type="EMBL" id="SNU86639.1"/>
    </source>
</evidence>
<evidence type="ECO:0000256" key="8">
    <source>
        <dbReference type="SAM" id="Phobius"/>
    </source>
</evidence>
<dbReference type="EMBL" id="LT906439">
    <property type="protein sequence ID" value="SNU86639.1"/>
    <property type="molecule type" value="Genomic_DNA"/>
</dbReference>
<feature type="domain" description="ABC transmembrane type-1" evidence="9">
    <location>
        <begin position="63"/>
        <end position="271"/>
    </location>
</feature>
<evidence type="ECO:0000256" key="6">
    <source>
        <dbReference type="ARBA" id="ARBA00022989"/>
    </source>
</evidence>
<keyword evidence="7 8" id="KW-0472">Membrane</keyword>